<dbReference type="GO" id="GO:0006869">
    <property type="term" value="P:lipid transport"/>
    <property type="evidence" value="ECO:0007669"/>
    <property type="project" value="UniProtKB-KW"/>
</dbReference>
<keyword evidence="15" id="KW-1185">Reference proteome</keyword>
<feature type="compositionally biased region" description="Polar residues" evidence="13">
    <location>
        <begin position="1691"/>
        <end position="1706"/>
    </location>
</feature>
<dbReference type="GO" id="GO:0061723">
    <property type="term" value="P:glycophagy"/>
    <property type="evidence" value="ECO:0007669"/>
    <property type="project" value="TreeGrafter"/>
</dbReference>
<reference evidence="15" key="1">
    <citation type="submission" date="2017-03" db="EMBL/GenBank/DDBJ databases">
        <title>Genomes of endolithic fungi from Antarctica.</title>
        <authorList>
            <person name="Coleine C."/>
            <person name="Masonjones S."/>
            <person name="Stajich J.E."/>
        </authorList>
    </citation>
    <scope>NUCLEOTIDE SEQUENCE [LARGE SCALE GENOMIC DNA]</scope>
    <source>
        <strain evidence="15">CCFEE 5527</strain>
    </source>
</reference>
<gene>
    <name evidence="14" type="ORF">B0A48_03580</name>
</gene>
<name>A0A1V8TKE6_9PEZI</name>
<evidence type="ECO:0000256" key="1">
    <source>
        <dbReference type="ARBA" id="ARBA00004406"/>
    </source>
</evidence>
<evidence type="ECO:0000256" key="6">
    <source>
        <dbReference type="ARBA" id="ARBA00022824"/>
    </source>
</evidence>
<dbReference type="GO" id="GO:0000422">
    <property type="term" value="P:autophagy of mitochondrion"/>
    <property type="evidence" value="ECO:0007669"/>
    <property type="project" value="TreeGrafter"/>
</dbReference>
<comment type="subcellular location">
    <subcellularLocation>
        <location evidence="1">Endoplasmic reticulum membrane</location>
        <topology evidence="1">Peripheral membrane protein</topology>
    </subcellularLocation>
    <subcellularLocation>
        <location evidence="2">Preautophagosomal structure membrane</location>
        <topology evidence="2">Peripheral membrane protein</topology>
    </subcellularLocation>
</comment>
<keyword evidence="6" id="KW-0256">Endoplasmic reticulum</keyword>
<evidence type="ECO:0000313" key="15">
    <source>
        <dbReference type="Proteomes" id="UP000192596"/>
    </source>
</evidence>
<dbReference type="EMBL" id="NAJO01000006">
    <property type="protein sequence ID" value="OQO11853.1"/>
    <property type="molecule type" value="Genomic_DNA"/>
</dbReference>
<evidence type="ECO:0000256" key="7">
    <source>
        <dbReference type="ARBA" id="ARBA00023006"/>
    </source>
</evidence>
<dbReference type="GO" id="GO:0061709">
    <property type="term" value="P:reticulophagy"/>
    <property type="evidence" value="ECO:0007669"/>
    <property type="project" value="TreeGrafter"/>
</dbReference>
<accession>A0A1V8TKE6</accession>
<dbReference type="PANTHER" id="PTHR13190">
    <property type="entry name" value="AUTOPHAGY-RELATED 2, ISOFORM A"/>
    <property type="match status" value="1"/>
</dbReference>
<keyword evidence="5" id="KW-0813">Transport</keyword>
<evidence type="ECO:0000256" key="2">
    <source>
        <dbReference type="ARBA" id="ARBA00004623"/>
    </source>
</evidence>
<feature type="region of interest" description="Disordered" evidence="13">
    <location>
        <begin position="611"/>
        <end position="636"/>
    </location>
</feature>
<feature type="compositionally biased region" description="Polar residues" evidence="13">
    <location>
        <begin position="332"/>
        <end position="352"/>
    </location>
</feature>
<dbReference type="GO" id="GO:0061908">
    <property type="term" value="C:phagophore"/>
    <property type="evidence" value="ECO:0007669"/>
    <property type="project" value="TreeGrafter"/>
</dbReference>
<feature type="region of interest" description="Disordered" evidence="13">
    <location>
        <begin position="1691"/>
        <end position="1715"/>
    </location>
</feature>
<comment type="catalytic activity">
    <reaction evidence="10">
        <text>a 1,2-diacyl-sn-glycero-3-phospho-L-serine(in) = a 1,2-diacyl-sn-glycero-3-phospho-L-serine(out)</text>
        <dbReference type="Rhea" id="RHEA:38663"/>
        <dbReference type="ChEBI" id="CHEBI:57262"/>
    </reaction>
</comment>
<dbReference type="FunCoup" id="A0A1V8TKE6">
    <property type="interactions" value="70"/>
</dbReference>
<sequence length="2138" mass="233314">MSSWIPTSIQKRLLRYAITRFGILDDDALDLDSFDITWGRKNTLEFKNVGLNLERLAVLATLPPCLRLETARIVLLRLTVPADFLQSGTSIGIEGIEIVARLIGEEDAGIRGRRGHVRRGGSAQSPSHRKRTRRIRSPSAGHLPTTADVARSFLHDEPLEDRRELEASIAASSHGVEESFASESSGSSEAGTGAVPGLPAFLAGWLQGVIDRFELAVSNVRVILHVDGVQSPDGTPTSLLLRIGHISMSPVDNEQSQREVKVLEGSLDLVIEEQIRQGQDHAATAANSSIATQVQGSSPPLDDIDDVALADSRSTMYQSEYFAPTRPPAQGMQASWAASDTTVPSPSLQGEQRSIIADGEHGELDIRAGDDNISWTSRRSQQADTAGELWPESEDQSPSASLFMSAQRSESPSTPLATSTFHEERRRRPVSPYDRSYRSPGSWPLLEDPSLRQRPRPSPGSWPAPDQSHQSFHYALGAQDNDTEAPANSQLIAQATLSECPTPLIGPEHQNEHDNSDAVVPQDLMESRVFSHDEAESIYMSVLSDEPVDRHEHVMPGAWTSNISNDDSQTLSSQRHIAPQVEELGPQTSQTLPPVAAEDVHMSQSIGSIQLATPRPGSVAAAHPRRDVDPSPDRSTLQLVRVDSVTIRFSSGSTPSAPQVPPPQPSATSSYSRTSPAGMPGTFSIYSDRPASHRRRMSSTYGDVNDPFTVTNVASITAPDLPVIAIRINVIDAQIDPTYAQTLYKIGNTVQLHVLPLAGDSDNAVPKDPSVAMSQMSRLQVSLESMRVDFQEILKSKTDEGSDVQPALLSARVDRLRIDLGGDRHEINLGKLQLSIGGTPLLGFSDSSMNPAASIVVKDDLRVAIAAGKATVQGRSVAEVDVQLRVLDLAVDLAAIDAAFTPFGGLSGVLELGSTILSDHSPLASPSSSMKAPRVHFQDDTSAPRVSTEIKANVRLAGLNLSLQGADSSLSASASTTKILYREKLTSVRFTQVRLLGLKQSPDASAPFEVALDDMRLDYLFSPPDSELERLISLVTPTKDKYDNDDDILLDTVMRQRRKAACLKITLNDIKVKVVDWEFIKSLGSLAAEISRFSVVTKYLPEDDRPGLLTMLWIKRLEAHLPVNERFGVMKAVVHDIHCAQVGLPWLLAVAVSRVRVERNNGQQLFHHFLPLTGADDHPMIMARMVGDEAEPMVKVKLFNACVEYSVATLVDSANVEEPESAERFVVEMVSSVAHIGIEKQAGDQSPTKSEAGDKKMKIVLLLHHSAIGLTSIVATSKAIVVLTNGVLSTTVPPSETASGSIRLREAGLFITDAVRGDDQTAVSSRRNPAQNTKVSRSVLAHASRQGFVSIGSLSSAWVDVRVSTKPAIGHTTVEVDVCNEFLLLETCADSTQTLLALLGGLMPPTKSSNETKYLTQPTTLQDMISSFSGEAVPAPQKSASTLFDVEKSGISEASSLHTSLSASEPDDLLVQSEMTSSLYGPVSGMLDVADTDEDKADEDSTEIAESLLEDDPFEMAEALENGAMGDAALLRSLRKQCQPVASEQTVELGEYEIRDLGFDALGPEHRALGSRHRFNAPTSRKVYNANKTLLEHLPFRLKLHDVNFEWHLHDGYDWQDTRDGISEAVEKLEQRAEERIARRRQQRDDLEDDNSVIGDCMFNSVYIAIPSNVHEMPDIRRGINRNIDDLVSESESVPASAMSRPTTYSAGGKPVRQRQRKTLKLERSRHHKISFELKGVSADVLVFPPDSGEVQSSIDVRLKNFEIYDLVPTSTWKKFLTRMPSDGPREMSMPMVHINLLNVLTKPSLSMTEIVMHVAVQPLRLHVDQDALDFITRFFEFKDSNAPPPTPPGEQPFLQRIEVETIDLQLDYKPKKIDYVSLRSGHTSEFMNFVILDQANIRLKHVIIYGLQGFDPLHKTLNDIWSPDVTRNQLPTVLAGLAPVRSLVNIGTGVRDVIAIPIREYKKDGRIVRSIQKGAFHFGKTTASELARLGAKVAIGTQNLLTGAEGLLSPASTSYPARRGSPIGDWNGDEEATDREARAYSAYADQPLNVFAGLKSARRHLEHDLLTARDAFIAVQGEVLESSGPASAAAAVARRAPTVILRPVIGVSRAVGTALLGVSNQVDRGGIKRMDDKYKRR</sequence>
<evidence type="ECO:0000256" key="12">
    <source>
        <dbReference type="ARBA" id="ARBA00024631"/>
    </source>
</evidence>
<comment type="catalytic activity">
    <reaction evidence="11">
        <text>a 1,2-diacyl-sn-glycero-3-phosphoethanolamine(in) = a 1,2-diacyl-sn-glycero-3-phosphoethanolamine(out)</text>
        <dbReference type="Rhea" id="RHEA:38895"/>
        <dbReference type="ChEBI" id="CHEBI:64612"/>
    </reaction>
</comment>
<dbReference type="OrthoDB" id="18982at2759"/>
<dbReference type="GO" id="GO:0034727">
    <property type="term" value="P:piecemeal microautophagy of the nucleus"/>
    <property type="evidence" value="ECO:0007669"/>
    <property type="project" value="TreeGrafter"/>
</dbReference>
<dbReference type="GO" id="GO:0005789">
    <property type="term" value="C:endoplasmic reticulum membrane"/>
    <property type="evidence" value="ECO:0007669"/>
    <property type="project" value="UniProtKB-SubCell"/>
</dbReference>
<evidence type="ECO:0000256" key="3">
    <source>
        <dbReference type="ARBA" id="ARBA00009714"/>
    </source>
</evidence>
<dbReference type="PANTHER" id="PTHR13190:SF1">
    <property type="entry name" value="AUTOPHAGY-RELATED 2, ISOFORM A"/>
    <property type="match status" value="1"/>
</dbReference>
<keyword evidence="7" id="KW-0072">Autophagy</keyword>
<feature type="compositionally biased region" description="Polar residues" evidence="13">
    <location>
        <begin position="373"/>
        <end position="384"/>
    </location>
</feature>
<feature type="compositionally biased region" description="Basic residues" evidence="13">
    <location>
        <begin position="127"/>
        <end position="136"/>
    </location>
</feature>
<evidence type="ECO:0000256" key="5">
    <source>
        <dbReference type="ARBA" id="ARBA00022448"/>
    </source>
</evidence>
<evidence type="ECO:0000256" key="9">
    <source>
        <dbReference type="ARBA" id="ARBA00023136"/>
    </source>
</evidence>
<feature type="compositionally biased region" description="Basic and acidic residues" evidence="13">
    <location>
        <begin position="358"/>
        <end position="370"/>
    </location>
</feature>
<proteinExistence type="inferred from homology"/>
<dbReference type="GO" id="GO:0034045">
    <property type="term" value="C:phagophore assembly site membrane"/>
    <property type="evidence" value="ECO:0007669"/>
    <property type="project" value="UniProtKB-SubCell"/>
</dbReference>
<comment type="caution">
    <text evidence="14">The sequence shown here is derived from an EMBL/GenBank/DDBJ whole genome shotgun (WGS) entry which is preliminary data.</text>
</comment>
<dbReference type="InParanoid" id="A0A1V8TKE6"/>
<dbReference type="STRING" id="1507870.A0A1V8TKE6"/>
<comment type="similarity">
    <text evidence="3">Belongs to the ATG2 family.</text>
</comment>
<dbReference type="GO" id="GO:0032266">
    <property type="term" value="F:phosphatidylinositol-3-phosphate binding"/>
    <property type="evidence" value="ECO:0007669"/>
    <property type="project" value="TreeGrafter"/>
</dbReference>
<evidence type="ECO:0000313" key="14">
    <source>
        <dbReference type="EMBL" id="OQO11853.1"/>
    </source>
</evidence>
<evidence type="ECO:0000256" key="11">
    <source>
        <dbReference type="ARBA" id="ARBA00024615"/>
    </source>
</evidence>
<dbReference type="InterPro" id="IPR026849">
    <property type="entry name" value="ATG2"/>
</dbReference>
<evidence type="ECO:0000256" key="8">
    <source>
        <dbReference type="ARBA" id="ARBA00023055"/>
    </source>
</evidence>
<dbReference type="GO" id="GO:0043495">
    <property type="term" value="F:protein-membrane adaptor activity"/>
    <property type="evidence" value="ECO:0007669"/>
    <property type="project" value="TreeGrafter"/>
</dbReference>
<dbReference type="GO" id="GO:0000045">
    <property type="term" value="P:autophagosome assembly"/>
    <property type="evidence" value="ECO:0007669"/>
    <property type="project" value="TreeGrafter"/>
</dbReference>
<feature type="region of interest" description="Disordered" evidence="13">
    <location>
        <begin position="113"/>
        <end position="148"/>
    </location>
</feature>
<feature type="compositionally biased region" description="Polar residues" evidence="13">
    <location>
        <begin position="396"/>
        <end position="420"/>
    </location>
</feature>
<evidence type="ECO:0000256" key="10">
    <source>
        <dbReference type="ARBA" id="ARBA00024479"/>
    </source>
</evidence>
<keyword evidence="8" id="KW-0445">Lipid transport</keyword>
<evidence type="ECO:0000256" key="4">
    <source>
        <dbReference type="ARBA" id="ARBA00018070"/>
    </source>
</evidence>
<feature type="region of interest" description="Disordered" evidence="13">
    <location>
        <begin position="322"/>
        <end position="469"/>
    </location>
</feature>
<dbReference type="Proteomes" id="UP000192596">
    <property type="component" value="Unassembled WGS sequence"/>
</dbReference>
<dbReference type="Pfam" id="PF13329">
    <property type="entry name" value="ATG2_CAD"/>
    <property type="match status" value="1"/>
</dbReference>
<comment type="catalytic activity">
    <reaction evidence="12">
        <text>a 1,2-diacyl-sn-glycero-3-phosphocholine(in) = a 1,2-diacyl-sn-glycero-3-phosphocholine(out)</text>
        <dbReference type="Rhea" id="RHEA:38571"/>
        <dbReference type="ChEBI" id="CHEBI:57643"/>
    </reaction>
</comment>
<feature type="region of interest" description="Disordered" evidence="13">
    <location>
        <begin position="649"/>
        <end position="691"/>
    </location>
</feature>
<protein>
    <recommendedName>
        <fullName evidence="4">Autophagy-related protein 2</fullName>
    </recommendedName>
</protein>
<organism evidence="14 15">
    <name type="scientific">Cryoendolithus antarcticus</name>
    <dbReference type="NCBI Taxonomy" id="1507870"/>
    <lineage>
        <taxon>Eukaryota</taxon>
        <taxon>Fungi</taxon>
        <taxon>Dikarya</taxon>
        <taxon>Ascomycota</taxon>
        <taxon>Pezizomycotina</taxon>
        <taxon>Dothideomycetes</taxon>
        <taxon>Dothideomycetidae</taxon>
        <taxon>Cladosporiales</taxon>
        <taxon>Cladosporiaceae</taxon>
        <taxon>Cryoendolithus</taxon>
    </lineage>
</organism>
<evidence type="ECO:0000256" key="13">
    <source>
        <dbReference type="SAM" id="MobiDB-lite"/>
    </source>
</evidence>
<keyword evidence="9" id="KW-0472">Membrane</keyword>